<organism evidence="1 2">
    <name type="scientific">Neotoma lepida</name>
    <name type="common">Desert woodrat</name>
    <dbReference type="NCBI Taxonomy" id="56216"/>
    <lineage>
        <taxon>Eukaryota</taxon>
        <taxon>Metazoa</taxon>
        <taxon>Chordata</taxon>
        <taxon>Craniata</taxon>
        <taxon>Vertebrata</taxon>
        <taxon>Euteleostomi</taxon>
        <taxon>Mammalia</taxon>
        <taxon>Eutheria</taxon>
        <taxon>Euarchontoglires</taxon>
        <taxon>Glires</taxon>
        <taxon>Rodentia</taxon>
        <taxon>Myomorpha</taxon>
        <taxon>Muroidea</taxon>
        <taxon>Cricetidae</taxon>
        <taxon>Neotominae</taxon>
        <taxon>Neotoma</taxon>
    </lineage>
</organism>
<dbReference type="Proteomes" id="UP000092124">
    <property type="component" value="Unassembled WGS sequence"/>
</dbReference>
<name>A0A1A6HWV8_NEOLE</name>
<comment type="caution">
    <text evidence="1">The sequence shown here is derived from an EMBL/GenBank/DDBJ whole genome shotgun (WGS) entry which is preliminary data.</text>
</comment>
<dbReference type="EMBL" id="LZPO01007999">
    <property type="protein sequence ID" value="OBS82726.1"/>
    <property type="molecule type" value="Genomic_DNA"/>
</dbReference>
<accession>A0A1A6HWV8</accession>
<keyword evidence="2" id="KW-1185">Reference proteome</keyword>
<reference evidence="1 2" key="1">
    <citation type="submission" date="2016-06" db="EMBL/GenBank/DDBJ databases">
        <title>The Draft Genome Sequence and Annotation of the Desert Woodrat Neotoma lepida.</title>
        <authorList>
            <person name="Campbell M."/>
            <person name="Oakeson K.F."/>
            <person name="Yandell M."/>
            <person name="Halpert J.R."/>
            <person name="Dearing D."/>
        </authorList>
    </citation>
    <scope>NUCLEOTIDE SEQUENCE [LARGE SCALE GENOMIC DNA]</scope>
    <source>
        <strain evidence="1">417</strain>
        <tissue evidence="1">Liver</tissue>
    </source>
</reference>
<dbReference type="AlphaFoldDB" id="A0A1A6HWV8"/>
<sequence length="61" mass="6763">MALINRGGVWTKWRKGTLGCGWAKGPGRQVAWKFYHQPQNTGLPGVVTIKEVEGKARGKKK</sequence>
<protein>
    <submittedName>
        <fullName evidence="1">Uncharacterized protein</fullName>
    </submittedName>
</protein>
<evidence type="ECO:0000313" key="2">
    <source>
        <dbReference type="Proteomes" id="UP000092124"/>
    </source>
</evidence>
<evidence type="ECO:0000313" key="1">
    <source>
        <dbReference type="EMBL" id="OBS82726.1"/>
    </source>
</evidence>
<gene>
    <name evidence="1" type="ORF">A6R68_23283</name>
</gene>
<proteinExistence type="predicted"/>